<protein>
    <recommendedName>
        <fullName evidence="4">DUF4232 domain-containing protein</fullName>
    </recommendedName>
</protein>
<name>A0A917EWX0_9MICO</name>
<gene>
    <name evidence="2" type="ORF">GCM10011399_22170</name>
</gene>
<organism evidence="2 3">
    <name type="scientific">Subtercola lobariae</name>
    <dbReference type="NCBI Taxonomy" id="1588641"/>
    <lineage>
        <taxon>Bacteria</taxon>
        <taxon>Bacillati</taxon>
        <taxon>Actinomycetota</taxon>
        <taxon>Actinomycetes</taxon>
        <taxon>Micrococcales</taxon>
        <taxon>Microbacteriaceae</taxon>
        <taxon>Subtercola</taxon>
    </lineage>
</organism>
<evidence type="ECO:0000256" key="1">
    <source>
        <dbReference type="SAM" id="MobiDB-lite"/>
    </source>
</evidence>
<dbReference type="Proteomes" id="UP000598775">
    <property type="component" value="Unassembled WGS sequence"/>
</dbReference>
<dbReference type="AlphaFoldDB" id="A0A917EWX0"/>
<reference evidence="2 3" key="1">
    <citation type="journal article" date="2014" name="Int. J. Syst. Evol. Microbiol.">
        <title>Complete genome sequence of Corynebacterium casei LMG S-19264T (=DSM 44701T), isolated from a smear-ripened cheese.</title>
        <authorList>
            <consortium name="US DOE Joint Genome Institute (JGI-PGF)"/>
            <person name="Walter F."/>
            <person name="Albersmeier A."/>
            <person name="Kalinowski J."/>
            <person name="Ruckert C."/>
        </authorList>
    </citation>
    <scope>NUCLEOTIDE SEQUENCE [LARGE SCALE GENOMIC DNA]</scope>
    <source>
        <strain evidence="2 3">CGMCC 1.12976</strain>
    </source>
</reference>
<keyword evidence="3" id="KW-1185">Reference proteome</keyword>
<proteinExistence type="predicted"/>
<comment type="caution">
    <text evidence="2">The sequence shown here is derived from an EMBL/GenBank/DDBJ whole genome shotgun (WGS) entry which is preliminary data.</text>
</comment>
<evidence type="ECO:0000313" key="3">
    <source>
        <dbReference type="Proteomes" id="UP000598775"/>
    </source>
</evidence>
<sequence length="225" mass="22089">MLLGIVVVIVVVLLVILKPGSGKAEPAAVPTPSTSAGAPADAANGSGGTPAPSAGADPSTPGAAGATDAAAAAPPTDTPTPTPAATNADGSEACAAGNVTVTAITDSNDYSSGSQPMLSFSIVNTGSQPCTINAGTSQQIYTITSGTEVYWLSTDCQTGASDTLAMLAPGKTVTSTPFAWNRTRSSKTTCDQATPTTVPAGGVSYHLTVSVDGIQSAQSAQFILE</sequence>
<accession>A0A917EWX0</accession>
<dbReference type="EMBL" id="BMGP01000004">
    <property type="protein sequence ID" value="GGF28577.1"/>
    <property type="molecule type" value="Genomic_DNA"/>
</dbReference>
<evidence type="ECO:0000313" key="2">
    <source>
        <dbReference type="EMBL" id="GGF28577.1"/>
    </source>
</evidence>
<feature type="compositionally biased region" description="Low complexity" evidence="1">
    <location>
        <begin position="49"/>
        <end position="75"/>
    </location>
</feature>
<evidence type="ECO:0008006" key="4">
    <source>
        <dbReference type="Google" id="ProtNLM"/>
    </source>
</evidence>
<feature type="region of interest" description="Disordered" evidence="1">
    <location>
        <begin position="22"/>
        <end position="90"/>
    </location>
</feature>